<evidence type="ECO:0000256" key="2">
    <source>
        <dbReference type="ARBA" id="ARBA00023125"/>
    </source>
</evidence>
<dbReference type="Proteomes" id="UP000032545">
    <property type="component" value="Unassembled WGS sequence"/>
</dbReference>
<dbReference type="PANTHER" id="PTHR30055:SF148">
    <property type="entry name" value="TETR-FAMILY TRANSCRIPTIONAL REGULATOR"/>
    <property type="match status" value="1"/>
</dbReference>
<keyword evidence="2 4" id="KW-0238">DNA-binding</keyword>
<dbReference type="InterPro" id="IPR011075">
    <property type="entry name" value="TetR_C"/>
</dbReference>
<keyword evidence="3" id="KW-0804">Transcription</keyword>
<gene>
    <name evidence="7" type="ORF">FF36_01599</name>
</gene>
<name>A0A0D8BJ74_9ACTN</name>
<reference evidence="8" key="1">
    <citation type="submission" date="2015-02" db="EMBL/GenBank/DDBJ databases">
        <title>Draft Genome of Frankia sp. CpI1-S.</title>
        <authorList>
            <person name="Oshone R.T."/>
            <person name="Ngom M."/>
            <person name="Ghodhbane-Gtari F."/>
            <person name="Gtari M."/>
            <person name="Morris K."/>
            <person name="Thomas K."/>
            <person name="Sen A."/>
            <person name="Tisa L.S."/>
        </authorList>
    </citation>
    <scope>NUCLEOTIDE SEQUENCE [LARGE SCALE GENOMIC DNA]</scope>
    <source>
        <strain evidence="8">CpI1-S</strain>
    </source>
</reference>
<dbReference type="InterPro" id="IPR009057">
    <property type="entry name" value="Homeodomain-like_sf"/>
</dbReference>
<dbReference type="SUPFAM" id="SSF46689">
    <property type="entry name" value="Homeodomain-like"/>
    <property type="match status" value="1"/>
</dbReference>
<dbReference type="GO" id="GO:0003700">
    <property type="term" value="F:DNA-binding transcription factor activity"/>
    <property type="evidence" value="ECO:0007669"/>
    <property type="project" value="TreeGrafter"/>
</dbReference>
<dbReference type="InterPro" id="IPR023772">
    <property type="entry name" value="DNA-bd_HTH_TetR-type_CS"/>
</dbReference>
<evidence type="ECO:0000259" key="6">
    <source>
        <dbReference type="PROSITE" id="PS50977"/>
    </source>
</evidence>
<dbReference type="AlphaFoldDB" id="A0A0D8BJ74"/>
<dbReference type="EMBL" id="JYFN01000008">
    <property type="protein sequence ID" value="KJE24196.1"/>
    <property type="molecule type" value="Genomic_DNA"/>
</dbReference>
<protein>
    <submittedName>
        <fullName evidence="7">Transcriptional regulator, TetR family</fullName>
    </submittedName>
</protein>
<evidence type="ECO:0000313" key="7">
    <source>
        <dbReference type="EMBL" id="KJE24196.1"/>
    </source>
</evidence>
<dbReference type="RefSeq" id="WP_044884287.1">
    <property type="nucleotide sequence ID" value="NZ_JYFN01000008.1"/>
</dbReference>
<dbReference type="PROSITE" id="PS50977">
    <property type="entry name" value="HTH_TETR_2"/>
    <property type="match status" value="1"/>
</dbReference>
<dbReference type="Pfam" id="PF00440">
    <property type="entry name" value="TetR_N"/>
    <property type="match status" value="1"/>
</dbReference>
<feature type="DNA-binding region" description="H-T-H motif" evidence="4">
    <location>
        <begin position="41"/>
        <end position="60"/>
    </location>
</feature>
<evidence type="ECO:0000256" key="4">
    <source>
        <dbReference type="PROSITE-ProRule" id="PRU00335"/>
    </source>
</evidence>
<dbReference type="OrthoDB" id="9796019at2"/>
<comment type="caution">
    <text evidence="7">The sequence shown here is derived from an EMBL/GenBank/DDBJ whole genome shotgun (WGS) entry which is preliminary data.</text>
</comment>
<evidence type="ECO:0000256" key="3">
    <source>
        <dbReference type="ARBA" id="ARBA00023163"/>
    </source>
</evidence>
<keyword evidence="8" id="KW-1185">Reference proteome</keyword>
<organism evidence="7 8">
    <name type="scientific">Frankia torreyi</name>
    <dbReference type="NCBI Taxonomy" id="1856"/>
    <lineage>
        <taxon>Bacteria</taxon>
        <taxon>Bacillati</taxon>
        <taxon>Actinomycetota</taxon>
        <taxon>Actinomycetes</taxon>
        <taxon>Frankiales</taxon>
        <taxon>Frankiaceae</taxon>
        <taxon>Frankia</taxon>
    </lineage>
</organism>
<proteinExistence type="predicted"/>
<dbReference type="InterPro" id="IPR001647">
    <property type="entry name" value="HTH_TetR"/>
</dbReference>
<evidence type="ECO:0000256" key="1">
    <source>
        <dbReference type="ARBA" id="ARBA00023015"/>
    </source>
</evidence>
<feature type="domain" description="HTH tetR-type" evidence="6">
    <location>
        <begin position="18"/>
        <end position="78"/>
    </location>
</feature>
<dbReference type="Gene3D" id="1.10.357.10">
    <property type="entry name" value="Tetracycline Repressor, domain 2"/>
    <property type="match status" value="1"/>
</dbReference>
<dbReference type="Gene3D" id="1.10.10.60">
    <property type="entry name" value="Homeodomain-like"/>
    <property type="match status" value="1"/>
</dbReference>
<feature type="region of interest" description="Disordered" evidence="5">
    <location>
        <begin position="1"/>
        <end position="22"/>
    </location>
</feature>
<dbReference type="SUPFAM" id="SSF48498">
    <property type="entry name" value="Tetracyclin repressor-like, C-terminal domain"/>
    <property type="match status" value="1"/>
</dbReference>
<dbReference type="PATRIC" id="fig|1502723.3.peg.6170"/>
<evidence type="ECO:0000256" key="5">
    <source>
        <dbReference type="SAM" id="MobiDB-lite"/>
    </source>
</evidence>
<reference evidence="7 8" key="2">
    <citation type="journal article" date="2016" name="Genome Announc.">
        <title>Permanent Draft Genome Sequences for Two Variants of Frankia sp. Strain CpI1, the First Frankia Strain Isolated from Root Nodules of Comptonia peregrina.</title>
        <authorList>
            <person name="Oshone R."/>
            <person name="Hurst S.G.IV."/>
            <person name="Abebe-Akele F."/>
            <person name="Simpson S."/>
            <person name="Morris K."/>
            <person name="Thomas W.K."/>
            <person name="Tisa L.S."/>
        </authorList>
    </citation>
    <scope>NUCLEOTIDE SEQUENCE [LARGE SCALE GENOMIC DNA]</scope>
    <source>
        <strain evidence="8">CpI1-S</strain>
    </source>
</reference>
<dbReference type="PANTHER" id="PTHR30055">
    <property type="entry name" value="HTH-TYPE TRANSCRIPTIONAL REGULATOR RUTR"/>
    <property type="match status" value="1"/>
</dbReference>
<dbReference type="PROSITE" id="PS01081">
    <property type="entry name" value="HTH_TETR_1"/>
    <property type="match status" value="1"/>
</dbReference>
<evidence type="ECO:0000313" key="8">
    <source>
        <dbReference type="Proteomes" id="UP000032545"/>
    </source>
</evidence>
<sequence length="198" mass="21988">MTQPSLASPRPGGRPRDESRDHAIRSATLDLLAELGYDGVTMDRVAARARAGKATIYRRWPSKLAMVMDAINAFAEERMPTPDTGSLRLDIIEFLTSFHEAIRGGRGRIIAELISEMPRNPDLRDALRGGLWTQRETSSHAIVEHAIARGELRPDVDHAILMEIGTAIILQRVLLTGEPIDRVFLESIVDDIVIRYAA</sequence>
<accession>A0A0D8BJ74</accession>
<dbReference type="Pfam" id="PF16859">
    <property type="entry name" value="TetR_C_11"/>
    <property type="match status" value="1"/>
</dbReference>
<dbReference type="InterPro" id="IPR050109">
    <property type="entry name" value="HTH-type_TetR-like_transc_reg"/>
</dbReference>
<keyword evidence="1" id="KW-0805">Transcription regulation</keyword>
<dbReference type="GO" id="GO:0000976">
    <property type="term" value="F:transcription cis-regulatory region binding"/>
    <property type="evidence" value="ECO:0007669"/>
    <property type="project" value="TreeGrafter"/>
</dbReference>
<dbReference type="InterPro" id="IPR036271">
    <property type="entry name" value="Tet_transcr_reg_TetR-rel_C_sf"/>
</dbReference>